<name>A0ABD5PH34_9EURY</name>
<organism evidence="1 2">
    <name type="scientific">Halobium salinum</name>
    <dbReference type="NCBI Taxonomy" id="1364940"/>
    <lineage>
        <taxon>Archaea</taxon>
        <taxon>Methanobacteriati</taxon>
        <taxon>Methanobacteriota</taxon>
        <taxon>Stenosarchaea group</taxon>
        <taxon>Halobacteria</taxon>
        <taxon>Halobacteriales</taxon>
        <taxon>Haloferacaceae</taxon>
        <taxon>Halobium</taxon>
    </lineage>
</organism>
<evidence type="ECO:0000313" key="2">
    <source>
        <dbReference type="Proteomes" id="UP001595921"/>
    </source>
</evidence>
<evidence type="ECO:0000313" key="1">
    <source>
        <dbReference type="EMBL" id="MFC4360200.1"/>
    </source>
</evidence>
<comment type="caution">
    <text evidence="1">The sequence shown here is derived from an EMBL/GenBank/DDBJ whole genome shotgun (WGS) entry which is preliminary data.</text>
</comment>
<dbReference type="AlphaFoldDB" id="A0ABD5PH34"/>
<dbReference type="RefSeq" id="WP_267623114.1">
    <property type="nucleotide sequence ID" value="NZ_JAODIW010000007.1"/>
</dbReference>
<protein>
    <submittedName>
        <fullName evidence="1">Uncharacterized protein</fullName>
    </submittedName>
</protein>
<sequence>MNLGNRRDVAESGVFEPIVSERLHIAFLPSRSLVFWGKVEKHVVLRATPWAGMYEVETILITFFYPPFRPGAGDVSTLFAAFRMILEVRLHEVDE</sequence>
<accession>A0ABD5PH34</accession>
<proteinExistence type="predicted"/>
<keyword evidence="2" id="KW-1185">Reference proteome</keyword>
<dbReference type="Proteomes" id="UP001595921">
    <property type="component" value="Unassembled WGS sequence"/>
</dbReference>
<reference evidence="1 2" key="1">
    <citation type="journal article" date="2019" name="Int. J. Syst. Evol. Microbiol.">
        <title>The Global Catalogue of Microorganisms (GCM) 10K type strain sequencing project: providing services to taxonomists for standard genome sequencing and annotation.</title>
        <authorList>
            <consortium name="The Broad Institute Genomics Platform"/>
            <consortium name="The Broad Institute Genome Sequencing Center for Infectious Disease"/>
            <person name="Wu L."/>
            <person name="Ma J."/>
        </authorList>
    </citation>
    <scope>NUCLEOTIDE SEQUENCE [LARGE SCALE GENOMIC DNA]</scope>
    <source>
        <strain evidence="1 2">CGMCC 1.12553</strain>
    </source>
</reference>
<dbReference type="EMBL" id="JBHSDS010000016">
    <property type="protein sequence ID" value="MFC4360200.1"/>
    <property type="molecule type" value="Genomic_DNA"/>
</dbReference>
<gene>
    <name evidence="1" type="ORF">ACFO0N_19810</name>
</gene>